<evidence type="ECO:0000313" key="2">
    <source>
        <dbReference type="EMBL" id="KTD75690.1"/>
    </source>
</evidence>
<gene>
    <name evidence="2" type="ORF">Lwal_2628</name>
</gene>
<dbReference type="STRING" id="66969.Lwal_2628"/>
<keyword evidence="1" id="KW-0812">Transmembrane</keyword>
<proteinExistence type="predicted"/>
<evidence type="ECO:0008006" key="4">
    <source>
        <dbReference type="Google" id="ProtNLM"/>
    </source>
</evidence>
<reference evidence="2 3" key="1">
    <citation type="submission" date="2015-11" db="EMBL/GenBank/DDBJ databases">
        <title>Genomic analysis of 38 Legionella species identifies large and diverse effector repertoires.</title>
        <authorList>
            <person name="Burstein D."/>
            <person name="Amaro F."/>
            <person name="Zusman T."/>
            <person name="Lifshitz Z."/>
            <person name="Cohen O."/>
            <person name="Gilbert J.A."/>
            <person name="Pupko T."/>
            <person name="Shuman H.A."/>
            <person name="Segal G."/>
        </authorList>
    </citation>
    <scope>NUCLEOTIDE SEQUENCE [LARGE SCALE GENOMIC DNA]</scope>
    <source>
        <strain evidence="2 3">ATCC 51914</strain>
    </source>
</reference>
<comment type="caution">
    <text evidence="2">The sequence shown here is derived from an EMBL/GenBank/DDBJ whole genome shotgun (WGS) entry which is preliminary data.</text>
</comment>
<dbReference type="AlphaFoldDB" id="A0A0W1A2Z6"/>
<protein>
    <recommendedName>
        <fullName evidence="4">Transmembrane protein</fullName>
    </recommendedName>
</protein>
<dbReference type="RefSeq" id="WP_058481282.1">
    <property type="nucleotide sequence ID" value="NZ_CAAAIQ010000013.1"/>
</dbReference>
<accession>A0A0W1A2Z6</accession>
<dbReference type="PATRIC" id="fig|66969.6.peg.2839"/>
<evidence type="ECO:0000256" key="1">
    <source>
        <dbReference type="SAM" id="Phobius"/>
    </source>
</evidence>
<evidence type="ECO:0000313" key="3">
    <source>
        <dbReference type="Proteomes" id="UP000054729"/>
    </source>
</evidence>
<keyword evidence="3" id="KW-1185">Reference proteome</keyword>
<organism evidence="2 3">
    <name type="scientific">Legionella waltersii</name>
    <dbReference type="NCBI Taxonomy" id="66969"/>
    <lineage>
        <taxon>Bacteria</taxon>
        <taxon>Pseudomonadati</taxon>
        <taxon>Pseudomonadota</taxon>
        <taxon>Gammaproteobacteria</taxon>
        <taxon>Legionellales</taxon>
        <taxon>Legionellaceae</taxon>
        <taxon>Legionella</taxon>
    </lineage>
</organism>
<feature type="transmembrane region" description="Helical" evidence="1">
    <location>
        <begin position="12"/>
        <end position="31"/>
    </location>
</feature>
<dbReference type="OrthoDB" id="5653660at2"/>
<dbReference type="EMBL" id="LNZB01000056">
    <property type="protein sequence ID" value="KTD75690.1"/>
    <property type="molecule type" value="Genomic_DNA"/>
</dbReference>
<keyword evidence="1" id="KW-0472">Membrane</keyword>
<dbReference type="Proteomes" id="UP000054729">
    <property type="component" value="Unassembled WGS sequence"/>
</dbReference>
<sequence length="77" mass="8759">MSDKVQKFIENIIPFVVIGVGIAIVIALLFMFFYVAIWGLIIGGALWVGMMAKEYFFPSPKPDQQEQGRIIEHDDKK</sequence>
<name>A0A0W1A2Z6_9GAMM</name>
<keyword evidence="1" id="KW-1133">Transmembrane helix</keyword>